<reference evidence="2" key="2">
    <citation type="submission" date="2023-11" db="UniProtKB">
        <authorList>
            <consortium name="WormBaseParasite"/>
        </authorList>
    </citation>
    <scope>IDENTIFICATION</scope>
</reference>
<organism evidence="1 2">
    <name type="scientific">Trichobilharzia regenti</name>
    <name type="common">Nasal bird schistosome</name>
    <dbReference type="NCBI Taxonomy" id="157069"/>
    <lineage>
        <taxon>Eukaryota</taxon>
        <taxon>Metazoa</taxon>
        <taxon>Spiralia</taxon>
        <taxon>Lophotrochozoa</taxon>
        <taxon>Platyhelminthes</taxon>
        <taxon>Trematoda</taxon>
        <taxon>Digenea</taxon>
        <taxon>Strigeidida</taxon>
        <taxon>Schistosomatoidea</taxon>
        <taxon>Schistosomatidae</taxon>
        <taxon>Trichobilharzia</taxon>
    </lineage>
</organism>
<name>A0AA85KA13_TRIRE</name>
<dbReference type="Proteomes" id="UP000050795">
    <property type="component" value="Unassembled WGS sequence"/>
</dbReference>
<accession>A0AA85KA13</accession>
<protein>
    <submittedName>
        <fullName evidence="2">Uncharacterized protein</fullName>
    </submittedName>
</protein>
<proteinExistence type="predicted"/>
<dbReference type="AlphaFoldDB" id="A0AA85KA13"/>
<evidence type="ECO:0000313" key="1">
    <source>
        <dbReference type="Proteomes" id="UP000050795"/>
    </source>
</evidence>
<dbReference type="WBParaSite" id="TREG1_80270.1">
    <property type="protein sequence ID" value="TREG1_80270.1"/>
    <property type="gene ID" value="TREG1_80270"/>
</dbReference>
<evidence type="ECO:0000313" key="2">
    <source>
        <dbReference type="WBParaSite" id="TREG1_80270.1"/>
    </source>
</evidence>
<keyword evidence="1" id="KW-1185">Reference proteome</keyword>
<sequence>MDRVRSRIESLQKLCLKEEVHRIVKKLQYIRCEIEQFKKKLMGIVTNVDYDLITQSSSNAKSATFKKSKNNQIKKFNKLLEGKSSSQNDEVNNLKSTAIDKTKWIINPTEISVLEKVLNFNVAVDKLEPEDILPKIE</sequence>
<reference evidence="1" key="1">
    <citation type="submission" date="2022-06" db="EMBL/GenBank/DDBJ databases">
        <authorList>
            <person name="Berger JAMES D."/>
            <person name="Berger JAMES D."/>
        </authorList>
    </citation>
    <scope>NUCLEOTIDE SEQUENCE [LARGE SCALE GENOMIC DNA]</scope>
</reference>